<evidence type="ECO:0000256" key="11">
    <source>
        <dbReference type="ARBA" id="ARBA00022692"/>
    </source>
</evidence>
<keyword evidence="10 18" id="KW-0808">Transferase</keyword>
<evidence type="ECO:0000256" key="12">
    <source>
        <dbReference type="ARBA" id="ARBA00022695"/>
    </source>
</evidence>
<evidence type="ECO:0000256" key="4">
    <source>
        <dbReference type="ARBA" id="ARBA00005189"/>
    </source>
</evidence>
<feature type="transmembrane region" description="Helical" evidence="19">
    <location>
        <begin position="111"/>
        <end position="133"/>
    </location>
</feature>
<proteinExistence type="inferred from homology"/>
<comment type="pathway">
    <text evidence="4">Lipid metabolism.</text>
</comment>
<reference evidence="20 21" key="1">
    <citation type="journal article" date="2014" name="Genome Announc.">
        <title>Whole-Genome Sequence of Streptococcus suis Serotype 4 Reference Strain 6407.</title>
        <authorList>
            <person name="Wang K."/>
            <person name="Chen J."/>
            <person name="Yao H."/>
            <person name="Lu C."/>
        </authorList>
    </citation>
    <scope>NUCLEOTIDE SEQUENCE [LARGE SCALE GENOMIC DNA]</scope>
    <source>
        <strain evidence="20">6407</strain>
    </source>
</reference>
<keyword evidence="16" id="KW-0594">Phospholipid biosynthesis</keyword>
<evidence type="ECO:0000256" key="3">
    <source>
        <dbReference type="ARBA" id="ARBA00005119"/>
    </source>
</evidence>
<dbReference type="Pfam" id="PF01148">
    <property type="entry name" value="CTP_transf_1"/>
    <property type="match status" value="1"/>
</dbReference>
<evidence type="ECO:0000256" key="1">
    <source>
        <dbReference type="ARBA" id="ARBA00001698"/>
    </source>
</evidence>
<keyword evidence="12 18" id="KW-0548">Nucleotidyltransferase</keyword>
<dbReference type="GO" id="GO:0004605">
    <property type="term" value="F:phosphatidate cytidylyltransferase activity"/>
    <property type="evidence" value="ECO:0007669"/>
    <property type="project" value="UniProtKB-EC"/>
</dbReference>
<keyword evidence="13 19" id="KW-1133">Transmembrane helix</keyword>
<evidence type="ECO:0000256" key="17">
    <source>
        <dbReference type="ARBA" id="ARBA00023264"/>
    </source>
</evidence>
<keyword evidence="9" id="KW-0444">Lipid biosynthesis</keyword>
<name>A0A075SGA7_STRSU</name>
<feature type="transmembrane region" description="Helical" evidence="19">
    <location>
        <begin position="12"/>
        <end position="39"/>
    </location>
</feature>
<gene>
    <name evidence="20" type="ORF">ID09_10070</name>
</gene>
<dbReference type="EMBL" id="CP008921">
    <property type="protein sequence ID" value="AIG44352.1"/>
    <property type="molecule type" value="Genomic_DNA"/>
</dbReference>
<evidence type="ECO:0000313" key="21">
    <source>
        <dbReference type="Proteomes" id="UP000028185"/>
    </source>
</evidence>
<evidence type="ECO:0000256" key="5">
    <source>
        <dbReference type="ARBA" id="ARBA00010185"/>
    </source>
</evidence>
<dbReference type="InterPro" id="IPR000374">
    <property type="entry name" value="PC_trans"/>
</dbReference>
<dbReference type="EC" id="2.7.7.41" evidence="6 18"/>
<keyword evidence="8" id="KW-1003">Cell membrane</keyword>
<evidence type="ECO:0000256" key="19">
    <source>
        <dbReference type="SAM" id="Phobius"/>
    </source>
</evidence>
<dbReference type="AlphaFoldDB" id="A0A075SGA7"/>
<evidence type="ECO:0000256" key="9">
    <source>
        <dbReference type="ARBA" id="ARBA00022516"/>
    </source>
</evidence>
<dbReference type="PROSITE" id="PS01315">
    <property type="entry name" value="CDS"/>
    <property type="match status" value="1"/>
</dbReference>
<evidence type="ECO:0000256" key="2">
    <source>
        <dbReference type="ARBA" id="ARBA00004651"/>
    </source>
</evidence>
<evidence type="ECO:0000256" key="8">
    <source>
        <dbReference type="ARBA" id="ARBA00022475"/>
    </source>
</evidence>
<comment type="catalytic activity">
    <reaction evidence="1 18">
        <text>a 1,2-diacyl-sn-glycero-3-phosphate + CTP + H(+) = a CDP-1,2-diacyl-sn-glycerol + diphosphate</text>
        <dbReference type="Rhea" id="RHEA:16229"/>
        <dbReference type="ChEBI" id="CHEBI:15378"/>
        <dbReference type="ChEBI" id="CHEBI:33019"/>
        <dbReference type="ChEBI" id="CHEBI:37563"/>
        <dbReference type="ChEBI" id="CHEBI:58332"/>
        <dbReference type="ChEBI" id="CHEBI:58608"/>
        <dbReference type="EC" id="2.7.7.41"/>
    </reaction>
</comment>
<feature type="transmembrane region" description="Helical" evidence="19">
    <location>
        <begin position="177"/>
        <end position="195"/>
    </location>
</feature>
<feature type="transmembrane region" description="Helical" evidence="19">
    <location>
        <begin position="85"/>
        <end position="104"/>
    </location>
</feature>
<evidence type="ECO:0000256" key="7">
    <source>
        <dbReference type="ARBA" id="ARBA00019373"/>
    </source>
</evidence>
<dbReference type="GO" id="GO:0005886">
    <property type="term" value="C:plasma membrane"/>
    <property type="evidence" value="ECO:0007669"/>
    <property type="project" value="UniProtKB-SubCell"/>
</dbReference>
<dbReference type="PANTHER" id="PTHR46382:SF1">
    <property type="entry name" value="PHOSPHATIDATE CYTIDYLYLTRANSFERASE"/>
    <property type="match status" value="1"/>
</dbReference>
<dbReference type="Proteomes" id="UP000028185">
    <property type="component" value="Chromosome"/>
</dbReference>
<feature type="transmembrane region" description="Helical" evidence="19">
    <location>
        <begin position="51"/>
        <end position="73"/>
    </location>
</feature>
<feature type="transmembrane region" description="Helical" evidence="19">
    <location>
        <begin position="201"/>
        <end position="221"/>
    </location>
</feature>
<evidence type="ECO:0000256" key="18">
    <source>
        <dbReference type="RuleBase" id="RU003938"/>
    </source>
</evidence>
<comment type="subcellular location">
    <subcellularLocation>
        <location evidence="2">Cell membrane</location>
        <topology evidence="2">Multi-pass membrane protein</topology>
    </subcellularLocation>
</comment>
<dbReference type="UniPathway" id="UPA00557">
    <property type="reaction ID" value="UER00614"/>
</dbReference>
<comment type="pathway">
    <text evidence="3 18">Phospholipid metabolism; CDP-diacylglycerol biosynthesis; CDP-diacylglycerol from sn-glycerol 3-phosphate: step 3/3.</text>
</comment>
<keyword evidence="14" id="KW-0443">Lipid metabolism</keyword>
<keyword evidence="17" id="KW-1208">Phospholipid metabolism</keyword>
<comment type="similarity">
    <text evidence="5 18">Belongs to the CDS family.</text>
</comment>
<dbReference type="RefSeq" id="WP_014638692.1">
    <property type="nucleotide sequence ID" value="NZ_ALLE01000008.1"/>
</dbReference>
<dbReference type="HOGENOM" id="CLU_037294_2_2_9"/>
<dbReference type="PATRIC" id="fig|1214179.4.peg.2002"/>
<keyword evidence="11 18" id="KW-0812">Transmembrane</keyword>
<protein>
    <recommendedName>
        <fullName evidence="7 18">Phosphatidate cytidylyltransferase</fullName>
        <ecNumber evidence="6 18">2.7.7.41</ecNumber>
    </recommendedName>
</protein>
<feature type="transmembrane region" description="Helical" evidence="19">
    <location>
        <begin position="139"/>
        <end position="156"/>
    </location>
</feature>
<organism evidence="20 21">
    <name type="scientific">Streptococcus suis 6407</name>
    <dbReference type="NCBI Taxonomy" id="1214179"/>
    <lineage>
        <taxon>Bacteria</taxon>
        <taxon>Bacillati</taxon>
        <taxon>Bacillota</taxon>
        <taxon>Bacilli</taxon>
        <taxon>Lactobacillales</taxon>
        <taxon>Streptococcaceae</taxon>
        <taxon>Streptococcus</taxon>
    </lineage>
</organism>
<evidence type="ECO:0000256" key="13">
    <source>
        <dbReference type="ARBA" id="ARBA00022989"/>
    </source>
</evidence>
<evidence type="ECO:0000256" key="6">
    <source>
        <dbReference type="ARBA" id="ARBA00012487"/>
    </source>
</evidence>
<sequence>MTNDLQKRVIFGGIALAIFIPFLLAGGMAFQFFVGLLAIIATAELIKMHRLAPNSIEGVLAMLASLVLALPLQNYLTFLPTDGNYTAYAIVVFLLLGSTVFNIGHYNYSDVVFPIASSFYVGIGFHSLILARMDGLNKVFFALCLVWATDIGAYLIGRQIGRRKLLPKVSPNKTVEGFVGGILSAVVVAIIFLIVDKSLLAGYSFGMMLLLVVIFSIFSQFGDLVESAIKRHFGVKDSGKIIPGHGGILDRFDGMIFVFPIMHFFGLF</sequence>
<accession>A0A075SGA7</accession>
<dbReference type="GO" id="GO:0016024">
    <property type="term" value="P:CDP-diacylglycerol biosynthetic process"/>
    <property type="evidence" value="ECO:0007669"/>
    <property type="project" value="UniProtKB-UniPathway"/>
</dbReference>
<evidence type="ECO:0000256" key="16">
    <source>
        <dbReference type="ARBA" id="ARBA00023209"/>
    </source>
</evidence>
<evidence type="ECO:0000256" key="14">
    <source>
        <dbReference type="ARBA" id="ARBA00023098"/>
    </source>
</evidence>
<evidence type="ECO:0000256" key="15">
    <source>
        <dbReference type="ARBA" id="ARBA00023136"/>
    </source>
</evidence>
<evidence type="ECO:0000313" key="20">
    <source>
        <dbReference type="EMBL" id="AIG44352.1"/>
    </source>
</evidence>
<evidence type="ECO:0000256" key="10">
    <source>
        <dbReference type="ARBA" id="ARBA00022679"/>
    </source>
</evidence>
<keyword evidence="15 19" id="KW-0472">Membrane</keyword>
<dbReference type="PANTHER" id="PTHR46382">
    <property type="entry name" value="PHOSPHATIDATE CYTIDYLYLTRANSFERASE"/>
    <property type="match status" value="1"/>
</dbReference>